<dbReference type="Proteomes" id="UP001165082">
    <property type="component" value="Unassembled WGS sequence"/>
</dbReference>
<dbReference type="PANTHER" id="PTHR12049">
    <property type="entry name" value="PROTEIN ARGININE METHYLTRANSFERASE NDUFAF7, MITOCHONDRIAL"/>
    <property type="match status" value="1"/>
</dbReference>
<evidence type="ECO:0000256" key="6">
    <source>
        <dbReference type="ARBA" id="ARBA00048612"/>
    </source>
</evidence>
<dbReference type="InterPro" id="IPR038375">
    <property type="entry name" value="NDUFAF7_sf"/>
</dbReference>
<dbReference type="GO" id="GO:0032259">
    <property type="term" value="P:methylation"/>
    <property type="evidence" value="ECO:0007669"/>
    <property type="project" value="UniProtKB-KW"/>
</dbReference>
<comment type="catalytic activity">
    <reaction evidence="6 7">
        <text>L-arginyl-[protein] + 2 S-adenosyl-L-methionine = N(omega),N(omega)'-dimethyl-L-arginyl-[protein] + 2 S-adenosyl-L-homocysteine + 2 H(+)</text>
        <dbReference type="Rhea" id="RHEA:48108"/>
        <dbReference type="Rhea" id="RHEA-COMP:10532"/>
        <dbReference type="Rhea" id="RHEA-COMP:11992"/>
        <dbReference type="ChEBI" id="CHEBI:15378"/>
        <dbReference type="ChEBI" id="CHEBI:29965"/>
        <dbReference type="ChEBI" id="CHEBI:57856"/>
        <dbReference type="ChEBI" id="CHEBI:59789"/>
        <dbReference type="ChEBI" id="CHEBI:88221"/>
        <dbReference type="EC" id="2.1.1.320"/>
    </reaction>
</comment>
<dbReference type="GO" id="GO:0005739">
    <property type="term" value="C:mitochondrion"/>
    <property type="evidence" value="ECO:0007669"/>
    <property type="project" value="UniProtKB-SubCell"/>
</dbReference>
<dbReference type="EMBL" id="BRXZ01000705">
    <property type="protein sequence ID" value="GMH51439.1"/>
    <property type="molecule type" value="Genomic_DNA"/>
</dbReference>
<reference evidence="9" key="1">
    <citation type="submission" date="2022-07" db="EMBL/GenBank/DDBJ databases">
        <title>Genome analysis of Parmales, a sister group of diatoms, reveals the evolutionary specialization of diatoms from phago-mixotrophs to photoautotrophs.</title>
        <authorList>
            <person name="Ban H."/>
            <person name="Sato S."/>
            <person name="Yoshikawa S."/>
            <person name="Kazumasa Y."/>
            <person name="Nakamura Y."/>
            <person name="Ichinomiya M."/>
            <person name="Saitoh K."/>
            <person name="Sato N."/>
            <person name="Blanc-Mathieu R."/>
            <person name="Endo H."/>
            <person name="Kuwata A."/>
            <person name="Ogata H."/>
        </authorList>
    </citation>
    <scope>NUCLEOTIDE SEQUENCE</scope>
</reference>
<dbReference type="OrthoDB" id="438553at2759"/>
<evidence type="ECO:0000256" key="3">
    <source>
        <dbReference type="ARBA" id="ARBA00022603"/>
    </source>
</evidence>
<dbReference type="Pfam" id="PF02636">
    <property type="entry name" value="Methyltransf_28"/>
    <property type="match status" value="1"/>
</dbReference>
<dbReference type="InterPro" id="IPR029063">
    <property type="entry name" value="SAM-dependent_MTases_sf"/>
</dbReference>
<keyword evidence="3 7" id="KW-0489">Methyltransferase</keyword>
<organism evidence="9 10">
    <name type="scientific">Triparma retinervis</name>
    <dbReference type="NCBI Taxonomy" id="2557542"/>
    <lineage>
        <taxon>Eukaryota</taxon>
        <taxon>Sar</taxon>
        <taxon>Stramenopiles</taxon>
        <taxon>Ochrophyta</taxon>
        <taxon>Bolidophyceae</taxon>
        <taxon>Parmales</taxon>
        <taxon>Triparmaceae</taxon>
        <taxon>Triparma</taxon>
    </lineage>
</organism>
<feature type="region of interest" description="Disordered" evidence="8">
    <location>
        <begin position="313"/>
        <end position="334"/>
    </location>
</feature>
<dbReference type="EC" id="2.1.1.320" evidence="7"/>
<comment type="subcellular location">
    <subcellularLocation>
        <location evidence="1 7">Mitochondrion</location>
    </subcellularLocation>
</comment>
<name>A0A9W7DPL5_9STRA</name>
<evidence type="ECO:0000256" key="5">
    <source>
        <dbReference type="ARBA" id="ARBA00023128"/>
    </source>
</evidence>
<evidence type="ECO:0000256" key="7">
    <source>
        <dbReference type="RuleBase" id="RU364114"/>
    </source>
</evidence>
<gene>
    <name evidence="9" type="ORF">TrRE_jg11133</name>
</gene>
<evidence type="ECO:0000256" key="1">
    <source>
        <dbReference type="ARBA" id="ARBA00004173"/>
    </source>
</evidence>
<dbReference type="AlphaFoldDB" id="A0A9W7DPL5"/>
<sequence length="541" mass="58524">MLRGLVALGPNIHGNASKKVLRGLTLRSQTLCQCICRDRLWKGSFSTKNLHIRTFSSNDSDKKQENVIYTDGVVGIEPFVNPTPPSTPTFSTPLQKHIYSLALHRGPLPLPLFQSLALHHPEHGYYSKGEGVIGAKGDFVTSPEISQAFGELLSCWFVHHYNTTSHPPTSTIRVIELGPGKGTLMSDMLRTFSSLNVQVGEVALVEVSKGMRELQATKLGITDLEHDGDGKPTRGVIPSSSSPINVTWHDTIHDLPNPEPAVVEYAVAQEFFDALPVHQFRVENGLWREVMVGVNWEGKGGEDEEKNSQKFVGVKPANPIPDSSSSPSTPSSPLTFCLSPTATPAVKTLLKTDHHGTAPPGVSDGSVVEIGAEGYGIMESLTTRFTRSPGALLVVDYGPTEGVPGDTIRGFKEHKVESLLGEVGEVDVTADVDFTGLRKSAERRIDLLYKNEERKPEQPKPRIHGPVGQGKFLMELGLGSRVQSIIEAPETSKEDANLAFQGMEKLVVEMGERFQVLAIAGGGMKGVKGVAGGKMIGFSDE</sequence>
<evidence type="ECO:0000256" key="4">
    <source>
        <dbReference type="ARBA" id="ARBA00022679"/>
    </source>
</evidence>
<keyword evidence="5 7" id="KW-0496">Mitochondrion</keyword>
<evidence type="ECO:0000313" key="10">
    <source>
        <dbReference type="Proteomes" id="UP001165082"/>
    </source>
</evidence>
<dbReference type="SUPFAM" id="SSF53335">
    <property type="entry name" value="S-adenosyl-L-methionine-dependent methyltransferases"/>
    <property type="match status" value="1"/>
</dbReference>
<dbReference type="GO" id="GO:0035243">
    <property type="term" value="F:protein-arginine omega-N symmetric methyltransferase activity"/>
    <property type="evidence" value="ECO:0007669"/>
    <property type="project" value="UniProtKB-EC"/>
</dbReference>
<comment type="function">
    <text evidence="7">Arginine methyltransferase involved in the assembly or stability of mitochondrial NADH:ubiquinone oxidoreductase complex (complex I).</text>
</comment>
<protein>
    <recommendedName>
        <fullName evidence="7">Protein arginine methyltransferase NDUFAF7</fullName>
        <ecNumber evidence="7">2.1.1.320</ecNumber>
    </recommendedName>
</protein>
<evidence type="ECO:0000256" key="2">
    <source>
        <dbReference type="ARBA" id="ARBA00005891"/>
    </source>
</evidence>
<evidence type="ECO:0000313" key="9">
    <source>
        <dbReference type="EMBL" id="GMH51439.1"/>
    </source>
</evidence>
<dbReference type="GO" id="GO:0032981">
    <property type="term" value="P:mitochondrial respiratory chain complex I assembly"/>
    <property type="evidence" value="ECO:0007669"/>
    <property type="project" value="TreeGrafter"/>
</dbReference>
<keyword evidence="4 7" id="KW-0808">Transferase</keyword>
<feature type="compositionally biased region" description="Low complexity" evidence="8">
    <location>
        <begin position="320"/>
        <end position="334"/>
    </location>
</feature>
<comment type="caution">
    <text evidence="9">The sequence shown here is derived from an EMBL/GenBank/DDBJ whole genome shotgun (WGS) entry which is preliminary data.</text>
</comment>
<comment type="similarity">
    <text evidence="2 7">Belongs to the NDUFAF7 family.</text>
</comment>
<keyword evidence="10" id="KW-1185">Reference proteome</keyword>
<dbReference type="PANTHER" id="PTHR12049:SF7">
    <property type="entry name" value="PROTEIN ARGININE METHYLTRANSFERASE NDUFAF7, MITOCHONDRIAL"/>
    <property type="match status" value="1"/>
</dbReference>
<dbReference type="InterPro" id="IPR003788">
    <property type="entry name" value="NDUFAF7"/>
</dbReference>
<dbReference type="Gene3D" id="3.40.50.12710">
    <property type="match status" value="1"/>
</dbReference>
<evidence type="ECO:0000256" key="8">
    <source>
        <dbReference type="SAM" id="MobiDB-lite"/>
    </source>
</evidence>
<accession>A0A9W7DPL5</accession>
<proteinExistence type="inferred from homology"/>